<evidence type="ECO:0000256" key="1">
    <source>
        <dbReference type="SAM" id="Phobius"/>
    </source>
</evidence>
<gene>
    <name evidence="3" type="ORF">EOE48_06700</name>
</gene>
<feature type="transmembrane region" description="Helical" evidence="1">
    <location>
        <begin position="255"/>
        <end position="273"/>
    </location>
</feature>
<dbReference type="Proteomes" id="UP000286997">
    <property type="component" value="Unassembled WGS sequence"/>
</dbReference>
<accession>A0A3S2VT07</accession>
<keyword evidence="1" id="KW-1133">Transmembrane helix</keyword>
<feature type="transmembrane region" description="Helical" evidence="1">
    <location>
        <begin position="108"/>
        <end position="128"/>
    </location>
</feature>
<sequence>MGDNRLMQSTRLNLSGSEAAAKSQSGGSERIVALDSLRGVASLLVLASHIILMQNLDGRSGDIIQHAGHLMGKVSVLVFFVLSGFVLMRTFITGKTNQYIPYAIKRVIRIWPPFAVSILISCLLYVLVSPTNIPELSTWFNWNWRFPPSFDSIARHLLMTDITDWQTYNVVMWSLVYEMRISLIFPLLVYAINRDWRIAFIGSFVISAISMVFFRRFGLTFDPFSALRYLWLFAAGAIMACNYQFLIAWFNQQRLAYRLLAWAAVLALLVVSLERIENATTPLAALLIVFLCFADRPADRFLSRSVLRWFGEISYSLYLLHIPILLALTHLLYHKVSMPVLTALIVGTSLLASHVMYHAIERPSIALGRTLARRATSGREVRSALPRA</sequence>
<dbReference type="InterPro" id="IPR050879">
    <property type="entry name" value="Acyltransferase_3"/>
</dbReference>
<dbReference type="InterPro" id="IPR002656">
    <property type="entry name" value="Acyl_transf_3_dom"/>
</dbReference>
<name>A0A3S2VT07_9HYPH</name>
<keyword evidence="4" id="KW-1185">Reference proteome</keyword>
<evidence type="ECO:0000259" key="2">
    <source>
        <dbReference type="Pfam" id="PF01757"/>
    </source>
</evidence>
<dbReference type="GO" id="GO:0016747">
    <property type="term" value="F:acyltransferase activity, transferring groups other than amino-acyl groups"/>
    <property type="evidence" value="ECO:0007669"/>
    <property type="project" value="InterPro"/>
</dbReference>
<evidence type="ECO:0000313" key="3">
    <source>
        <dbReference type="EMBL" id="RVU20289.1"/>
    </source>
</evidence>
<feature type="transmembrane region" description="Helical" evidence="1">
    <location>
        <begin position="229"/>
        <end position="248"/>
    </location>
</feature>
<feature type="transmembrane region" description="Helical" evidence="1">
    <location>
        <begin position="339"/>
        <end position="360"/>
    </location>
</feature>
<feature type="transmembrane region" description="Helical" evidence="1">
    <location>
        <begin position="279"/>
        <end position="294"/>
    </location>
</feature>
<keyword evidence="1" id="KW-0472">Membrane</keyword>
<dbReference type="AlphaFoldDB" id="A0A3S2VT07"/>
<keyword evidence="1" id="KW-0812">Transmembrane</keyword>
<feature type="transmembrane region" description="Helical" evidence="1">
    <location>
        <begin position="198"/>
        <end position="217"/>
    </location>
</feature>
<feature type="transmembrane region" description="Helical" evidence="1">
    <location>
        <begin position="63"/>
        <end position="87"/>
    </location>
</feature>
<protein>
    <submittedName>
        <fullName evidence="3">Acyltransferase</fullName>
    </submittedName>
</protein>
<feature type="transmembrane region" description="Helical" evidence="1">
    <location>
        <begin position="170"/>
        <end position="191"/>
    </location>
</feature>
<dbReference type="PANTHER" id="PTHR23028">
    <property type="entry name" value="ACETYLTRANSFERASE"/>
    <property type="match status" value="1"/>
</dbReference>
<evidence type="ECO:0000313" key="4">
    <source>
        <dbReference type="Proteomes" id="UP000286997"/>
    </source>
</evidence>
<feature type="transmembrane region" description="Helical" evidence="1">
    <location>
        <begin position="31"/>
        <end position="51"/>
    </location>
</feature>
<feature type="transmembrane region" description="Helical" evidence="1">
    <location>
        <begin position="315"/>
        <end position="333"/>
    </location>
</feature>
<proteinExistence type="predicted"/>
<keyword evidence="3" id="KW-0012">Acyltransferase</keyword>
<dbReference type="Pfam" id="PF01757">
    <property type="entry name" value="Acyl_transf_3"/>
    <property type="match status" value="1"/>
</dbReference>
<organism evidence="3 4">
    <name type="scientific">Methylobacterium oryzihabitans</name>
    <dbReference type="NCBI Taxonomy" id="2499852"/>
    <lineage>
        <taxon>Bacteria</taxon>
        <taxon>Pseudomonadati</taxon>
        <taxon>Pseudomonadota</taxon>
        <taxon>Alphaproteobacteria</taxon>
        <taxon>Hyphomicrobiales</taxon>
        <taxon>Methylobacteriaceae</taxon>
        <taxon>Methylobacterium</taxon>
    </lineage>
</organism>
<keyword evidence="3" id="KW-0808">Transferase</keyword>
<reference evidence="3 4" key="1">
    <citation type="submission" date="2019-01" db="EMBL/GenBank/DDBJ databases">
        <authorList>
            <person name="Chen W.-M."/>
        </authorList>
    </citation>
    <scope>NUCLEOTIDE SEQUENCE [LARGE SCALE GENOMIC DNA]</scope>
    <source>
        <strain evidence="3 4">TER-1</strain>
    </source>
</reference>
<dbReference type="OrthoDB" id="9796461at2"/>
<dbReference type="EMBL" id="SACP01000004">
    <property type="protein sequence ID" value="RVU20289.1"/>
    <property type="molecule type" value="Genomic_DNA"/>
</dbReference>
<comment type="caution">
    <text evidence="3">The sequence shown here is derived from an EMBL/GenBank/DDBJ whole genome shotgun (WGS) entry which is preliminary data.</text>
</comment>
<feature type="domain" description="Acyltransferase 3" evidence="2">
    <location>
        <begin position="32"/>
        <end position="356"/>
    </location>
</feature>